<name>A0ABW3DDW7_9BACL</name>
<comment type="similarity">
    <text evidence="1 8">Belongs to the SOS response-associated peptidase family.</text>
</comment>
<reference evidence="10" key="1">
    <citation type="journal article" date="2019" name="Int. J. Syst. Evol. Microbiol.">
        <title>The Global Catalogue of Microorganisms (GCM) 10K type strain sequencing project: providing services to taxonomists for standard genome sequencing and annotation.</title>
        <authorList>
            <consortium name="The Broad Institute Genomics Platform"/>
            <consortium name="The Broad Institute Genome Sequencing Center for Infectious Disease"/>
            <person name="Wu L."/>
            <person name="Ma J."/>
        </authorList>
    </citation>
    <scope>NUCLEOTIDE SEQUENCE [LARGE SCALE GENOMIC DNA]</scope>
    <source>
        <strain evidence="10">CCUG 57263</strain>
    </source>
</reference>
<keyword evidence="6" id="KW-0238">DNA-binding</keyword>
<dbReference type="Gene3D" id="3.90.1680.10">
    <property type="entry name" value="SOS response associated peptidase-like"/>
    <property type="match status" value="1"/>
</dbReference>
<evidence type="ECO:0000256" key="3">
    <source>
        <dbReference type="ARBA" id="ARBA00022763"/>
    </source>
</evidence>
<protein>
    <recommendedName>
        <fullName evidence="8">Abasic site processing protein</fullName>
        <ecNumber evidence="8">3.4.-.-</ecNumber>
    </recommendedName>
</protein>
<evidence type="ECO:0000256" key="7">
    <source>
        <dbReference type="ARBA" id="ARBA00023239"/>
    </source>
</evidence>
<organism evidence="9 10">
    <name type="scientific">Paenibacillus residui</name>
    <dbReference type="NCBI Taxonomy" id="629724"/>
    <lineage>
        <taxon>Bacteria</taxon>
        <taxon>Bacillati</taxon>
        <taxon>Bacillota</taxon>
        <taxon>Bacilli</taxon>
        <taxon>Bacillales</taxon>
        <taxon>Paenibacillaceae</taxon>
        <taxon>Paenibacillus</taxon>
    </lineage>
</organism>
<keyword evidence="7" id="KW-0456">Lyase</keyword>
<sequence length="223" mass="25681">MCGRYTITVLLEEIFGRFGIEPLPYEYLPRYNVAPGQAVHAIIEHQGRRRIGTLRWGLIPSWAKDEKIGFKTINAKAETLQEKPSFRGAFQRKRCLIPADSFYEWKKTENGDKQPMRIMRKDRKIFAMAGLYDTWISPEGNKISTCTIITTPPNELVLPIHNRMPAILDPQNEALWLDRNVSDPRILSELLVPYPAEQMTVYPVNPRVGQVANDDPDCIEVWK</sequence>
<dbReference type="RefSeq" id="WP_150960067.1">
    <property type="nucleotide sequence ID" value="NZ_JBHTIU010000053.1"/>
</dbReference>
<dbReference type="InterPro" id="IPR036590">
    <property type="entry name" value="SRAP-like"/>
</dbReference>
<evidence type="ECO:0000313" key="10">
    <source>
        <dbReference type="Proteomes" id="UP001597120"/>
    </source>
</evidence>
<dbReference type="GO" id="GO:0016787">
    <property type="term" value="F:hydrolase activity"/>
    <property type="evidence" value="ECO:0007669"/>
    <property type="project" value="UniProtKB-KW"/>
</dbReference>
<evidence type="ECO:0000256" key="8">
    <source>
        <dbReference type="RuleBase" id="RU364100"/>
    </source>
</evidence>
<dbReference type="Proteomes" id="UP001597120">
    <property type="component" value="Unassembled WGS sequence"/>
</dbReference>
<evidence type="ECO:0000256" key="4">
    <source>
        <dbReference type="ARBA" id="ARBA00022801"/>
    </source>
</evidence>
<dbReference type="InterPro" id="IPR003738">
    <property type="entry name" value="SRAP"/>
</dbReference>
<keyword evidence="3" id="KW-0227">DNA damage</keyword>
<keyword evidence="4 8" id="KW-0378">Hydrolase</keyword>
<keyword evidence="5" id="KW-0190">Covalent protein-DNA linkage</keyword>
<gene>
    <name evidence="9" type="ORF">ACFQ03_16095</name>
</gene>
<dbReference type="PANTHER" id="PTHR13604:SF0">
    <property type="entry name" value="ABASIC SITE PROCESSING PROTEIN HMCES"/>
    <property type="match status" value="1"/>
</dbReference>
<dbReference type="EMBL" id="JBHTIU010000053">
    <property type="protein sequence ID" value="MFD0870677.1"/>
    <property type="molecule type" value="Genomic_DNA"/>
</dbReference>
<dbReference type="EC" id="3.4.-.-" evidence="8"/>
<dbReference type="PANTHER" id="PTHR13604">
    <property type="entry name" value="DC12-RELATED"/>
    <property type="match status" value="1"/>
</dbReference>
<dbReference type="Pfam" id="PF02586">
    <property type="entry name" value="SRAP"/>
    <property type="match status" value="1"/>
</dbReference>
<dbReference type="SUPFAM" id="SSF143081">
    <property type="entry name" value="BB1717-like"/>
    <property type="match status" value="1"/>
</dbReference>
<evidence type="ECO:0000256" key="1">
    <source>
        <dbReference type="ARBA" id="ARBA00008136"/>
    </source>
</evidence>
<evidence type="ECO:0000313" key="9">
    <source>
        <dbReference type="EMBL" id="MFD0870677.1"/>
    </source>
</evidence>
<evidence type="ECO:0000256" key="5">
    <source>
        <dbReference type="ARBA" id="ARBA00023124"/>
    </source>
</evidence>
<evidence type="ECO:0000256" key="6">
    <source>
        <dbReference type="ARBA" id="ARBA00023125"/>
    </source>
</evidence>
<accession>A0ABW3DDW7</accession>
<comment type="caution">
    <text evidence="9">The sequence shown here is derived from an EMBL/GenBank/DDBJ whole genome shotgun (WGS) entry which is preliminary data.</text>
</comment>
<evidence type="ECO:0000256" key="2">
    <source>
        <dbReference type="ARBA" id="ARBA00022670"/>
    </source>
</evidence>
<proteinExistence type="inferred from homology"/>
<keyword evidence="2 8" id="KW-0645">Protease</keyword>
<keyword evidence="10" id="KW-1185">Reference proteome</keyword>